<accession>A0ABY9D799</accession>
<evidence type="ECO:0000313" key="1">
    <source>
        <dbReference type="EMBL" id="WKA03430.1"/>
    </source>
</evidence>
<reference evidence="1 2" key="1">
    <citation type="journal article" date="2023" name="Hortic Res">
        <title>The complete reference genome for grapevine (Vitis vinifera L.) genetics and breeding.</title>
        <authorList>
            <person name="Shi X."/>
            <person name="Cao S."/>
            <person name="Wang X."/>
            <person name="Huang S."/>
            <person name="Wang Y."/>
            <person name="Liu Z."/>
            <person name="Liu W."/>
            <person name="Leng X."/>
            <person name="Peng Y."/>
            <person name="Wang N."/>
            <person name="Wang Y."/>
            <person name="Ma Z."/>
            <person name="Xu X."/>
            <person name="Zhang F."/>
            <person name="Xue H."/>
            <person name="Zhong H."/>
            <person name="Wang Y."/>
            <person name="Zhang K."/>
            <person name="Velt A."/>
            <person name="Avia K."/>
            <person name="Holtgrawe D."/>
            <person name="Grimplet J."/>
            <person name="Matus J.T."/>
            <person name="Ware D."/>
            <person name="Wu X."/>
            <person name="Wang H."/>
            <person name="Liu C."/>
            <person name="Fang Y."/>
            <person name="Rustenholz C."/>
            <person name="Cheng Z."/>
            <person name="Xiao H."/>
            <person name="Zhou Y."/>
        </authorList>
    </citation>
    <scope>NUCLEOTIDE SEQUENCE [LARGE SCALE GENOMIC DNA]</scope>
    <source>
        <strain evidence="2">cv. Pinot noir / PN40024</strain>
        <tissue evidence="1">Leaf</tissue>
    </source>
</reference>
<proteinExistence type="predicted"/>
<gene>
    <name evidence="1" type="ORF">VitviT2T_021538</name>
</gene>
<sequence>MFNPGNGSTETVVCTADIDAIETAAAEEVWRIMESGCGHLIRTPTEHLMRTFSDSDSTASNILFTPPSSSVNQPLQLPGLKV</sequence>
<organism evidence="1 2">
    <name type="scientific">Vitis vinifera</name>
    <name type="common">Grape</name>
    <dbReference type="NCBI Taxonomy" id="29760"/>
    <lineage>
        <taxon>Eukaryota</taxon>
        <taxon>Viridiplantae</taxon>
        <taxon>Streptophyta</taxon>
        <taxon>Embryophyta</taxon>
        <taxon>Tracheophyta</taxon>
        <taxon>Spermatophyta</taxon>
        <taxon>Magnoliopsida</taxon>
        <taxon>eudicotyledons</taxon>
        <taxon>Gunneridae</taxon>
        <taxon>Pentapetalae</taxon>
        <taxon>rosids</taxon>
        <taxon>Vitales</taxon>
        <taxon>Vitaceae</taxon>
        <taxon>Viteae</taxon>
        <taxon>Vitis</taxon>
    </lineage>
</organism>
<dbReference type="EMBL" id="CP126661">
    <property type="protein sequence ID" value="WKA03430.1"/>
    <property type="molecule type" value="Genomic_DNA"/>
</dbReference>
<keyword evidence="2" id="KW-1185">Reference proteome</keyword>
<dbReference type="Proteomes" id="UP001227230">
    <property type="component" value="Chromosome 14"/>
</dbReference>
<name>A0ABY9D799_VITVI</name>
<evidence type="ECO:0000313" key="2">
    <source>
        <dbReference type="Proteomes" id="UP001227230"/>
    </source>
</evidence>
<protein>
    <submittedName>
        <fullName evidence="1">Uncharacterized protein</fullName>
    </submittedName>
</protein>